<dbReference type="PANTHER" id="PTHR12687:SF4">
    <property type="entry name" value="NUCLEOLAR COMPLEX PROTEIN 2 HOMOLOG"/>
    <property type="match status" value="1"/>
</dbReference>
<dbReference type="Proteomes" id="UP000494206">
    <property type="component" value="Unassembled WGS sequence"/>
</dbReference>
<reference evidence="5 6" key="1">
    <citation type="submission" date="2020-04" db="EMBL/GenBank/DDBJ databases">
        <authorList>
            <person name="Laetsch R D."/>
            <person name="Stevens L."/>
            <person name="Kumar S."/>
            <person name="Blaxter L. M."/>
        </authorList>
    </citation>
    <scope>NUCLEOTIDE SEQUENCE [LARGE SCALE GENOMIC DNA]</scope>
</reference>
<evidence type="ECO:0008006" key="7">
    <source>
        <dbReference type="Google" id="ProtNLM"/>
    </source>
</evidence>
<name>A0A8S1F0L7_9PELO</name>
<dbReference type="InterPro" id="IPR016024">
    <property type="entry name" value="ARM-type_fold"/>
</dbReference>
<evidence type="ECO:0000256" key="2">
    <source>
        <dbReference type="ARBA" id="ARBA00005907"/>
    </source>
</evidence>
<feature type="compositionally biased region" description="Basic and acidic residues" evidence="4">
    <location>
        <begin position="16"/>
        <end position="35"/>
    </location>
</feature>
<dbReference type="GO" id="GO:0005654">
    <property type="term" value="C:nucleoplasm"/>
    <property type="evidence" value="ECO:0007669"/>
    <property type="project" value="TreeGrafter"/>
</dbReference>
<feature type="region of interest" description="Disordered" evidence="4">
    <location>
        <begin position="1"/>
        <end position="55"/>
    </location>
</feature>
<keyword evidence="3" id="KW-0539">Nucleus</keyword>
<evidence type="ECO:0000256" key="1">
    <source>
        <dbReference type="ARBA" id="ARBA00004123"/>
    </source>
</evidence>
<dbReference type="PANTHER" id="PTHR12687">
    <property type="entry name" value="NUCLEOLAR COMPLEX 2 AND RAD4-RELATED"/>
    <property type="match status" value="1"/>
</dbReference>
<accession>A0A8S1F0L7</accession>
<feature type="compositionally biased region" description="Basic and acidic residues" evidence="4">
    <location>
        <begin position="622"/>
        <end position="632"/>
    </location>
</feature>
<feature type="region of interest" description="Disordered" evidence="4">
    <location>
        <begin position="75"/>
        <end position="110"/>
    </location>
</feature>
<dbReference type="EMBL" id="CADEPM010000004">
    <property type="protein sequence ID" value="CAB3405541.1"/>
    <property type="molecule type" value="Genomic_DNA"/>
</dbReference>
<proteinExistence type="inferred from homology"/>
<protein>
    <recommendedName>
        <fullName evidence="7">Nucleolar complex protein 2 homolog</fullName>
    </recommendedName>
</protein>
<comment type="caution">
    <text evidence="5">The sequence shown here is derived from an EMBL/GenBank/DDBJ whole genome shotgun (WGS) entry which is preliminary data.</text>
</comment>
<comment type="similarity">
    <text evidence="2">Belongs to the NOC2 family.</text>
</comment>
<gene>
    <name evidence="5" type="ORF">CBOVIS_LOCUS7726</name>
</gene>
<evidence type="ECO:0000256" key="3">
    <source>
        <dbReference type="ARBA" id="ARBA00023242"/>
    </source>
</evidence>
<evidence type="ECO:0000313" key="5">
    <source>
        <dbReference type="EMBL" id="CAB3405541.1"/>
    </source>
</evidence>
<dbReference type="GO" id="GO:0030690">
    <property type="term" value="C:Noc1p-Noc2p complex"/>
    <property type="evidence" value="ECO:0007669"/>
    <property type="project" value="TreeGrafter"/>
</dbReference>
<sequence length="689" mass="79375">MSSTTKVRSSKKLSKKIVEQKDEAQLSKLNSKEGESSDDEEVAPQNMKKHKLDLEKLKETDPEFFKFLQQEDADLLQLDDDDDDDDDESDDGEQSDEEEEELDEEDEAKNVKKMVKAKVDSASGRFIVDSRVYAYLQQVLDPADENVKITSSDIRMAIDVFVACVARVGADIEAPKYVINEQTIFEAVVRLCFQTMPDAFNKLLKAKKVEKKTIFSKSALRKYQGYIRTYLHAVIVFLNEVQTNEVIISTLKAITRLIDFYANFTKMAKLFVKATTRIWSRKTLECRVAAYVCMNLMVQNYPQHFVMLYKAAYVAFVANSKVVTNETWPLLQFMHRTFAELTIQYPDQAYKYAFVYIRQTGVHLRNAMIAKGRKDLVFSIYNWQMMQCMYIWVRVIAKAHSVNGAEAIGELVYPLIQIIIGIFRLCNAPTFLPLRIHCCQLLIQLQASCTNYIPILQLSCDVLDELCRELRKKPEHSKGVVKLPDIECTLKISSQYSNLPQWRKITAESVFRVMMQSAHLLASQAAFPDVVLPFTHRVNSLLAEIKNGDYAHLFKGLIAKITEHSKFVLEVLARKDVRVNDEMQVLAVRFELNNPDSPIKLYYRQWEKVWKAKQETLMNKNAAEKKEKEEKKNKKRKADDEEDVESLEEKHQVPKQKRKRAKIGAAAKKADASLPDKFADLENWSDNDD</sequence>
<feature type="compositionally biased region" description="Basic residues" evidence="4">
    <location>
        <begin position="653"/>
        <end position="662"/>
    </location>
</feature>
<dbReference type="InterPro" id="IPR005343">
    <property type="entry name" value="Noc2"/>
</dbReference>
<dbReference type="Pfam" id="PF03715">
    <property type="entry name" value="Noc2"/>
    <property type="match status" value="1"/>
</dbReference>
<dbReference type="GO" id="GO:0005730">
    <property type="term" value="C:nucleolus"/>
    <property type="evidence" value="ECO:0007669"/>
    <property type="project" value="TreeGrafter"/>
</dbReference>
<comment type="subcellular location">
    <subcellularLocation>
        <location evidence="1">Nucleus</location>
    </subcellularLocation>
</comment>
<keyword evidence="6" id="KW-1185">Reference proteome</keyword>
<dbReference type="GO" id="GO:0042393">
    <property type="term" value="F:histone binding"/>
    <property type="evidence" value="ECO:0007669"/>
    <property type="project" value="TreeGrafter"/>
</dbReference>
<feature type="compositionally biased region" description="Acidic residues" evidence="4">
    <location>
        <begin position="75"/>
        <end position="107"/>
    </location>
</feature>
<evidence type="ECO:0000256" key="4">
    <source>
        <dbReference type="SAM" id="MobiDB-lite"/>
    </source>
</evidence>
<feature type="region of interest" description="Disordered" evidence="4">
    <location>
        <begin position="621"/>
        <end position="689"/>
    </location>
</feature>
<dbReference type="GO" id="GO:0042273">
    <property type="term" value="P:ribosomal large subunit biogenesis"/>
    <property type="evidence" value="ECO:0007669"/>
    <property type="project" value="TreeGrafter"/>
</dbReference>
<dbReference type="GO" id="GO:0030691">
    <property type="term" value="C:Noc2p-Noc3p complex"/>
    <property type="evidence" value="ECO:0007669"/>
    <property type="project" value="TreeGrafter"/>
</dbReference>
<organism evidence="5 6">
    <name type="scientific">Caenorhabditis bovis</name>
    <dbReference type="NCBI Taxonomy" id="2654633"/>
    <lineage>
        <taxon>Eukaryota</taxon>
        <taxon>Metazoa</taxon>
        <taxon>Ecdysozoa</taxon>
        <taxon>Nematoda</taxon>
        <taxon>Chromadorea</taxon>
        <taxon>Rhabditida</taxon>
        <taxon>Rhabditina</taxon>
        <taxon>Rhabditomorpha</taxon>
        <taxon>Rhabditoidea</taxon>
        <taxon>Rhabditidae</taxon>
        <taxon>Peloderinae</taxon>
        <taxon>Caenorhabditis</taxon>
    </lineage>
</organism>
<dbReference type="GO" id="GO:0000122">
    <property type="term" value="P:negative regulation of transcription by RNA polymerase II"/>
    <property type="evidence" value="ECO:0007669"/>
    <property type="project" value="TreeGrafter"/>
</dbReference>
<evidence type="ECO:0000313" key="6">
    <source>
        <dbReference type="Proteomes" id="UP000494206"/>
    </source>
</evidence>
<dbReference type="SUPFAM" id="SSF48371">
    <property type="entry name" value="ARM repeat"/>
    <property type="match status" value="1"/>
</dbReference>
<dbReference type="GO" id="GO:0003714">
    <property type="term" value="F:transcription corepressor activity"/>
    <property type="evidence" value="ECO:0007669"/>
    <property type="project" value="TreeGrafter"/>
</dbReference>
<dbReference type="OrthoDB" id="10266662at2759"/>
<dbReference type="AlphaFoldDB" id="A0A8S1F0L7"/>